<organism evidence="1 2">
    <name type="scientific">Limulus polyphemus</name>
    <name type="common">Atlantic horseshoe crab</name>
    <dbReference type="NCBI Taxonomy" id="6850"/>
    <lineage>
        <taxon>Eukaryota</taxon>
        <taxon>Metazoa</taxon>
        <taxon>Ecdysozoa</taxon>
        <taxon>Arthropoda</taxon>
        <taxon>Chelicerata</taxon>
        <taxon>Merostomata</taxon>
        <taxon>Xiphosura</taxon>
        <taxon>Limulidae</taxon>
        <taxon>Limulus</taxon>
    </lineage>
</organism>
<accession>A0ABM1SL72</accession>
<evidence type="ECO:0000313" key="1">
    <source>
        <dbReference type="Proteomes" id="UP000694941"/>
    </source>
</evidence>
<dbReference type="InterPro" id="IPR052469">
    <property type="entry name" value="MEIOB"/>
</dbReference>
<dbReference type="SUPFAM" id="SSF50249">
    <property type="entry name" value="Nucleic acid-binding proteins"/>
    <property type="match status" value="2"/>
</dbReference>
<dbReference type="PANTHER" id="PTHR21166:SF2">
    <property type="entry name" value="CELL DIVISION CONTROL PROTEIN 24 OB DOMAIN-CONTAINING PROTEIN-RELATED"/>
    <property type="match status" value="1"/>
</dbReference>
<gene>
    <name evidence="2" type="primary">LOC111086306</name>
</gene>
<dbReference type="RefSeq" id="XP_022244378.1">
    <property type="nucleotide sequence ID" value="XM_022388670.1"/>
</dbReference>
<evidence type="ECO:0000313" key="2">
    <source>
        <dbReference type="RefSeq" id="XP_022244378.1"/>
    </source>
</evidence>
<proteinExistence type="predicted"/>
<dbReference type="Gene3D" id="2.40.50.140">
    <property type="entry name" value="Nucleic acid-binding proteins"/>
    <property type="match status" value="2"/>
</dbReference>
<protein>
    <submittedName>
        <fullName evidence="2">Meiosis-specific with OB domain-containing protein-like</fullName>
    </submittedName>
</protein>
<name>A0ABM1SL72_LIMPO</name>
<dbReference type="PANTHER" id="PTHR21166">
    <property type="entry name" value="CELL DIVISION CONTROL PROTEIN 24 OB DOMAIN-CONTAINING PROTEIN-RELATED"/>
    <property type="match status" value="1"/>
</dbReference>
<sequence>MSIVAIGDLFVEEVIAIVDSVMNTGVSPCTHSADILFPQEHDHDDDDLDLLFPHQVLLYLRKKILTLIIWLFILHYEFYVTTSDVICSISKFSQASGRVQISNVQVQICQPGSIGEKCNPFVTSGFRLNISPVHSKLSLYEGLWEEFQMLCHIPCKAISSVVSLADLVYNGMDISGEHVNLLVGVRKITSIQPICTKDGRSLQKIDCHVFDQTYPLIVISIWNEEQIFIAEKWMPQKTILFISDVKVCYNDHLRRVVATADNQTVFTQNPDVHEAHTLYQYVQTVDLPPDDTESSRMENAESLCSSLIFTVTDIKKLFDGKQHDCTNIYGTLFCFLTQMDLDGTSSYKSFCCGHCNRLIQQNGDRCINLSCPVGNGSEVSLPVQQFDLSVRLSDHSGSIWTKIRGDVVEKMFNCSVEDFTALSLSQKTCLKWKFLLERWKFYLKVMPSTSKQGTFSQVLSCQATSPMEVAKALANIAV</sequence>
<dbReference type="Proteomes" id="UP000694941">
    <property type="component" value="Unplaced"/>
</dbReference>
<reference evidence="2" key="1">
    <citation type="submission" date="2025-08" db="UniProtKB">
        <authorList>
            <consortium name="RefSeq"/>
        </authorList>
    </citation>
    <scope>IDENTIFICATION</scope>
    <source>
        <tissue evidence="2">Muscle</tissue>
    </source>
</reference>
<dbReference type="InterPro" id="IPR012340">
    <property type="entry name" value="NA-bd_OB-fold"/>
</dbReference>
<dbReference type="GeneID" id="111086306"/>
<keyword evidence="1" id="KW-1185">Reference proteome</keyword>